<evidence type="ECO:0000256" key="1">
    <source>
        <dbReference type="SAM" id="Coils"/>
    </source>
</evidence>
<accession>A0A3L6NCS9</accession>
<keyword evidence="1" id="KW-0175">Coiled coil</keyword>
<feature type="coiled-coil region" evidence="1">
    <location>
        <begin position="188"/>
        <end position="373"/>
    </location>
</feature>
<evidence type="ECO:0000313" key="2">
    <source>
        <dbReference type="EMBL" id="RKK15041.1"/>
    </source>
</evidence>
<reference evidence="2" key="1">
    <citation type="journal article" date="2018" name="Sci. Rep.">
        <title>Characterisation of pathogen-specific regions and novel effector candidates in Fusarium oxysporum f. sp. cepae.</title>
        <authorList>
            <person name="Armitage A.D."/>
            <person name="Taylor A."/>
            <person name="Sobczyk M.K."/>
            <person name="Baxter L."/>
            <person name="Greenfield B.P."/>
            <person name="Bates H.J."/>
            <person name="Wilson F."/>
            <person name="Jackson A.C."/>
            <person name="Ott S."/>
            <person name="Harrison R.J."/>
            <person name="Clarkson J.P."/>
        </authorList>
    </citation>
    <scope>NUCLEOTIDE SEQUENCE [LARGE SCALE GENOMIC DNA]</scope>
    <source>
        <strain evidence="2">FoC_Fus2</strain>
    </source>
</reference>
<comment type="caution">
    <text evidence="2">The sequence shown here is derived from an EMBL/GenBank/DDBJ whole genome shotgun (WGS) entry which is preliminary data.</text>
</comment>
<proteinExistence type="predicted"/>
<organism evidence="2">
    <name type="scientific">Fusarium oxysporum f. sp. cepae</name>
    <dbReference type="NCBI Taxonomy" id="396571"/>
    <lineage>
        <taxon>Eukaryota</taxon>
        <taxon>Fungi</taxon>
        <taxon>Dikarya</taxon>
        <taxon>Ascomycota</taxon>
        <taxon>Pezizomycotina</taxon>
        <taxon>Sordariomycetes</taxon>
        <taxon>Hypocreomycetidae</taxon>
        <taxon>Hypocreales</taxon>
        <taxon>Nectriaceae</taxon>
        <taxon>Fusarium</taxon>
        <taxon>Fusarium oxysporum species complex</taxon>
    </lineage>
</organism>
<gene>
    <name evidence="2" type="ORF">BFJ65_g11585</name>
</gene>
<dbReference type="EMBL" id="MRCU01000007">
    <property type="protein sequence ID" value="RKK15041.1"/>
    <property type="molecule type" value="Genomic_DNA"/>
</dbReference>
<dbReference type="AlphaFoldDB" id="A0A3L6NCS9"/>
<protein>
    <submittedName>
        <fullName evidence="2">Uncharacterized protein</fullName>
    </submittedName>
</protein>
<name>A0A3L6NCS9_FUSOX</name>
<sequence>MSKPYFSLGAERHIDAVGKDVDAMEELINKISLESDPGSDDALDAGFDPDKPDEISLWAMECQAMAARVEGYDKMIDEKLQALKDYEDTIPGTREDVPGDESQSLHRAAVQVLKFLLNTPTKFQTFLQGLGIPMTEDVKDAQQRACTSVTDSQATELLQGGTWSAKILDLEIQLSAKEVMIQEISGNVEIQKNLVQRVRGERDKLQERLNRKHKALSNLEKQANLARGETRKYSTKVLGLQKELGEANERISLLEGEVEELKDRVTADEKDHAEEILVLQNKAVKLGQEKAEAKVEANDLNAKLERVRTEAKSRLKESEKATREAVENGSEVQGSLLECRRKLGEATEENQCLKQELSRFEGIEKQAKDLNSRIGAQNRAIAERDATIEKQVNSAALILKSVSFDTESRFWKAIAVKALSGSPTSCVTHWQPWRISSSWSSDEALAVYDDDRSLEAVTLDAVAILRAGGDVTQLLTMLQGFQDGIIGLTTLSPIAQLLLRSFIDTVADKRLHLMHRISMYQVATLLASSAEAMLPVTQAMDAVDRRVSRLVRDLKARDIDDYRSPPLLDSINYGDVSLVGFRCDPAGVLHLKDREMRWVDRSYIQNNPGEIVILAGEDTLRFPADNAERVLWSLSHL</sequence>
<dbReference type="Proteomes" id="UP000270866">
    <property type="component" value="Chromosome 9"/>
</dbReference>